<organism evidence="1 2">
    <name type="scientific">Aerophototrophica crusticola</name>
    <dbReference type="NCBI Taxonomy" id="1709002"/>
    <lineage>
        <taxon>Bacteria</taxon>
        <taxon>Pseudomonadati</taxon>
        <taxon>Pseudomonadota</taxon>
        <taxon>Alphaproteobacteria</taxon>
        <taxon>Rhodospirillales</taxon>
        <taxon>Rhodospirillaceae</taxon>
        <taxon>Aerophototrophica</taxon>
    </lineage>
</organism>
<accession>A0A858R9K8</accession>
<proteinExistence type="predicted"/>
<evidence type="ECO:0000313" key="1">
    <source>
        <dbReference type="EMBL" id="QJE74329.1"/>
    </source>
</evidence>
<dbReference type="KEGG" id="acru:HHL28_15720"/>
<evidence type="ECO:0000313" key="2">
    <source>
        <dbReference type="Proteomes" id="UP000501891"/>
    </source>
</evidence>
<gene>
    <name evidence="1" type="ORF">HHL28_15720</name>
</gene>
<protein>
    <submittedName>
        <fullName evidence="1">Uncharacterized protein</fullName>
    </submittedName>
</protein>
<sequence>MRLDSERIHQELEREPRSIEDLYNPYKDAAQTWPAKEQDIELKDLLRYNFLQYQGDRPVPEKLLRLLRQSRHAFLNMQPDDPMTKRLASGVWYVPEPADQAEMERQREEHMWGEFQQYRGGGKKRFAKARPKAVRIGFGRLLDQGKEEELLALLQREWEPFLYRQLSPTQGGWAEGLVPFDAPEVRPLLDNLFADGLLRPSTAVPLRRVAGTWLAAGVVDGTASRDHAVAARGCSRSWRRSRRSVGPYEMEKGAAAQAWGRRCLGSWLCGLLFEHVPGEARDLCCQL</sequence>
<dbReference type="AlphaFoldDB" id="A0A858R9K8"/>
<dbReference type="Proteomes" id="UP000501891">
    <property type="component" value="Chromosome"/>
</dbReference>
<name>A0A858R9K8_9PROT</name>
<keyword evidence="2" id="KW-1185">Reference proteome</keyword>
<reference evidence="1" key="1">
    <citation type="submission" date="2020-04" db="EMBL/GenBank/DDBJ databases">
        <title>A desert anoxygenic phototrophic bacterium fixes CO2 using RubisCO under aerobic conditions.</title>
        <authorList>
            <person name="Tang K."/>
        </authorList>
    </citation>
    <scope>NUCLEOTIDE SEQUENCE [LARGE SCALE GENOMIC DNA]</scope>
    <source>
        <strain evidence="1">MIMtkB3</strain>
    </source>
</reference>
<dbReference type="EMBL" id="CP051775">
    <property type="protein sequence ID" value="QJE74329.1"/>
    <property type="molecule type" value="Genomic_DNA"/>
</dbReference>